<accession>A0A2I0U8S2</accession>
<feature type="compositionally biased region" description="Polar residues" evidence="6">
    <location>
        <begin position="991"/>
        <end position="1006"/>
    </location>
</feature>
<evidence type="ECO:0000256" key="1">
    <source>
        <dbReference type="ARBA" id="ARBA00004141"/>
    </source>
</evidence>
<keyword evidence="3 7" id="KW-1133">Transmembrane helix</keyword>
<keyword evidence="10" id="KW-1185">Reference proteome</keyword>
<protein>
    <recommendedName>
        <fullName evidence="8">PHTF1/2 N-terminal domain-containing protein</fullName>
    </recommendedName>
</protein>
<feature type="compositionally biased region" description="Basic and acidic residues" evidence="6">
    <location>
        <begin position="897"/>
        <end position="911"/>
    </location>
</feature>
<feature type="transmembrane region" description="Helical" evidence="7">
    <location>
        <begin position="1249"/>
        <end position="1270"/>
    </location>
</feature>
<evidence type="ECO:0000256" key="4">
    <source>
        <dbReference type="ARBA" id="ARBA00023136"/>
    </source>
</evidence>
<dbReference type="OrthoDB" id="10066656at2759"/>
<dbReference type="PANTHER" id="PTHR12680">
    <property type="entry name" value="PUTATIVE HOMEODOMAIN TRANSCRIPTION FACTOR PHTF"/>
    <property type="match status" value="1"/>
</dbReference>
<name>A0A2I0U8S2_LIMLA</name>
<evidence type="ECO:0000256" key="7">
    <source>
        <dbReference type="SAM" id="Phobius"/>
    </source>
</evidence>
<reference evidence="10" key="2">
    <citation type="submission" date="2017-12" db="EMBL/GenBank/DDBJ databases">
        <title>Genome sequence of the Bar-tailed Godwit (Limosa lapponica baueri).</title>
        <authorList>
            <person name="Lima N.C.B."/>
            <person name="Parody-Merino A.M."/>
            <person name="Battley P.F."/>
            <person name="Fidler A.E."/>
            <person name="Prosdocimi F."/>
        </authorList>
    </citation>
    <scope>NUCLEOTIDE SEQUENCE [LARGE SCALE GENOMIC DNA]</scope>
</reference>
<feature type="transmembrane region" description="Helical" evidence="7">
    <location>
        <begin position="748"/>
        <end position="768"/>
    </location>
</feature>
<keyword evidence="5" id="KW-0325">Glycoprotein</keyword>
<keyword evidence="2 7" id="KW-0812">Transmembrane</keyword>
<evidence type="ECO:0000256" key="6">
    <source>
        <dbReference type="SAM" id="MobiDB-lite"/>
    </source>
</evidence>
<comment type="subcellular location">
    <subcellularLocation>
        <location evidence="1">Membrane</location>
        <topology evidence="1">Multi-pass membrane protein</topology>
    </subcellularLocation>
</comment>
<dbReference type="PANTHER" id="PTHR12680:SF8">
    <property type="entry name" value="PROTEIN PHTF1"/>
    <property type="match status" value="1"/>
</dbReference>
<dbReference type="InterPro" id="IPR021980">
    <property type="entry name" value="PHTF1/2_N"/>
</dbReference>
<evidence type="ECO:0000256" key="2">
    <source>
        <dbReference type="ARBA" id="ARBA00022692"/>
    </source>
</evidence>
<feature type="transmembrane region" description="Helical" evidence="7">
    <location>
        <begin position="1282"/>
        <end position="1300"/>
    </location>
</feature>
<feature type="region of interest" description="Disordered" evidence="6">
    <location>
        <begin position="897"/>
        <end position="923"/>
    </location>
</feature>
<organism evidence="9 10">
    <name type="scientific">Limosa lapponica baueri</name>
    <dbReference type="NCBI Taxonomy" id="1758121"/>
    <lineage>
        <taxon>Eukaryota</taxon>
        <taxon>Metazoa</taxon>
        <taxon>Chordata</taxon>
        <taxon>Craniata</taxon>
        <taxon>Vertebrata</taxon>
        <taxon>Euteleostomi</taxon>
        <taxon>Archelosauria</taxon>
        <taxon>Archosauria</taxon>
        <taxon>Dinosauria</taxon>
        <taxon>Saurischia</taxon>
        <taxon>Theropoda</taxon>
        <taxon>Coelurosauria</taxon>
        <taxon>Aves</taxon>
        <taxon>Neognathae</taxon>
        <taxon>Neoaves</taxon>
        <taxon>Charadriiformes</taxon>
        <taxon>Scolopacidae</taxon>
        <taxon>Limosa</taxon>
    </lineage>
</organism>
<feature type="region of interest" description="Disordered" evidence="6">
    <location>
        <begin position="595"/>
        <end position="621"/>
    </location>
</feature>
<evidence type="ECO:0000256" key="3">
    <source>
        <dbReference type="ARBA" id="ARBA00022989"/>
    </source>
</evidence>
<feature type="region of interest" description="Disordered" evidence="6">
    <location>
        <begin position="668"/>
        <end position="694"/>
    </location>
</feature>
<evidence type="ECO:0000313" key="10">
    <source>
        <dbReference type="Proteomes" id="UP000233556"/>
    </source>
</evidence>
<evidence type="ECO:0000313" key="9">
    <source>
        <dbReference type="EMBL" id="PKU42421.1"/>
    </source>
</evidence>
<keyword evidence="4 7" id="KW-0472">Membrane</keyword>
<feature type="compositionally biased region" description="Basic and acidic residues" evidence="6">
    <location>
        <begin position="1007"/>
        <end position="1018"/>
    </location>
</feature>
<sequence length="1400" mass="158867">MSSPTILPQPDDDDPPPLPERTPESFIVAGESGQFPLAASDFQLPARNTNIGTSLEWSGESHSERFNDSVRLRPCKVCSLLLEILRRVLWARRTALLKRGRSLRNASGEARTLIFFLLLLPETPDENGKTQRADSLIMKKIKKKKKKKHREDVRGKRLKMYNKEVQTVCAGLTRIDKETLSPGQCDNLEMNKESFRYLKDEQLCRLNLGMQEYRIPQGVQTPFVTHQEHSVRSSFLKTGTKFSNFIHEEHQSNGGALVLHAYMDELSFLSPVEMERFAEEFLALSFSENDKNAAYYALAIVHGAAAYLPDFLDYFAFNFPNTPVKMEILGKKDIETTTISNFHSQVNRTYCCGTYRAGPMRQISLVGAVDEEVGDYFPEFLDMLEESPFLRMTLPWGTLSSLRLQCRSQSDDGPIMWVRPGEQMIPTADMPKSPFKRRRSMNEIKNLQYLPRTSEPREVLFEDRTRAHADHVGQGFDWQSTAAVGVLKAVQFGEWSDQPRITKDVVCFHAEDFTDVVQRLQLDLHEPPVSQCVQWVDEAKLNQMRREGIRYARIQLCDNDIYFIPRNVIHQFKTVSAVCSLAWHIRLKQYHPVGETSQSAEGGSSLNSSVPGQTESEGEPQCVSVKIESDDPGVEMQLRPGLLSSSAAPVSGLVQPDQVAQPLPGFKIESDQQHNPQDHAGSSGFKNKPKKKGHIQPDLIDVDLIRGSTFAKAKPEIPWTSLTRKGIVRVVFFPLFSQWWIQVTSQRIFMWLLVLYVMQVVAVVLYFMMPVVNASEVMGPMCLMLLMGTVHCQIVSTQINRPSGNNGLSRRRRKLRKSVGVDGNSWSSDKNSKEEQAESESVLNSVCSVLFRRRIRRIKLVAEKGTETENGVNAVNNGIKHRHARSEYRLLHFKEKNKLSDGEKSHQDDCTNRGGVSDELSSEEDAEVMAQRILLRQNVEGVSSDNSYEEKKKRPLVSLNQAVSQVKQALKVTRDSDSVVESELESTLYSQDSRSCTSAGSRSCSVTRRDSESTRHDSETEDMLWDDLLHGPECRSSCTSDSEDTAVRGTRRDLKEDVFQQNHLFWLQNTSPASAKVSALIWEGNDCKKVDMSVLEISGIIMSRVNAYQQGVGYQMLGNITTIGLAFLPFLYRLFRADNLEQLCSVSLTELLHIFCGAPASAPVLVLSAINFLERLCLTWMFFFMMCVAERTYKQRFLFAKLFSHITSARKARKYEIPHFRLKKVENIKIWLSLRSYLKRRGPQRSVDVVVSSVFLLALSIAFICCAQVLKGHKTFLNAAYNWEFLIWEAALLLFLLRLASLGSETNKKYSNISILLTEQINLYLKMEKKPNKKEQLSLVNNVLKLSTKLLKELDTPFRLYGLTMNPLIYNITRVVILSAVSGVISDLLGFNIRLWKIKP</sequence>
<feature type="transmembrane region" description="Helical" evidence="7">
    <location>
        <begin position="1375"/>
        <end position="1396"/>
    </location>
</feature>
<proteinExistence type="predicted"/>
<feature type="domain" description="PHTF1/2 N-terminal" evidence="8">
    <location>
        <begin position="681"/>
        <end position="798"/>
    </location>
</feature>
<gene>
    <name evidence="9" type="ORF">llap_7260</name>
</gene>
<feature type="transmembrane region" description="Helical" evidence="7">
    <location>
        <begin position="1112"/>
        <end position="1132"/>
    </location>
</feature>
<dbReference type="InterPro" id="IPR039775">
    <property type="entry name" value="PHTF1/2"/>
</dbReference>
<feature type="region of interest" description="Disordered" evidence="6">
    <location>
        <begin position="1"/>
        <end position="24"/>
    </location>
</feature>
<dbReference type="EMBL" id="KZ505994">
    <property type="protein sequence ID" value="PKU42421.1"/>
    <property type="molecule type" value="Genomic_DNA"/>
</dbReference>
<feature type="compositionally biased region" description="Polar residues" evidence="6">
    <location>
        <begin position="595"/>
        <end position="615"/>
    </location>
</feature>
<reference evidence="10" key="1">
    <citation type="submission" date="2017-11" db="EMBL/GenBank/DDBJ databases">
        <authorList>
            <person name="Lima N.C."/>
            <person name="Parody-Merino A.M."/>
            <person name="Battley P.F."/>
            <person name="Fidler A.E."/>
            <person name="Prosdocimi F."/>
        </authorList>
    </citation>
    <scope>NUCLEOTIDE SEQUENCE [LARGE SCALE GENOMIC DNA]</scope>
</reference>
<dbReference type="GO" id="GO:0005783">
    <property type="term" value="C:endoplasmic reticulum"/>
    <property type="evidence" value="ECO:0007669"/>
    <property type="project" value="InterPro"/>
</dbReference>
<feature type="region of interest" description="Disordered" evidence="6">
    <location>
        <begin position="991"/>
        <end position="1023"/>
    </location>
</feature>
<dbReference type="Pfam" id="PF12129">
    <property type="entry name" value="PHTF1-2_N"/>
    <property type="match status" value="1"/>
</dbReference>
<feature type="transmembrane region" description="Helical" evidence="7">
    <location>
        <begin position="1152"/>
        <end position="1173"/>
    </location>
</feature>
<evidence type="ECO:0000256" key="5">
    <source>
        <dbReference type="ARBA" id="ARBA00023180"/>
    </source>
</evidence>
<feature type="region of interest" description="Disordered" evidence="6">
    <location>
        <begin position="802"/>
        <end position="837"/>
    </location>
</feature>
<dbReference type="Proteomes" id="UP000233556">
    <property type="component" value="Unassembled WGS sequence"/>
</dbReference>
<dbReference type="GO" id="GO:0016020">
    <property type="term" value="C:membrane"/>
    <property type="evidence" value="ECO:0007669"/>
    <property type="project" value="UniProtKB-SubCell"/>
</dbReference>
<evidence type="ECO:0000259" key="8">
    <source>
        <dbReference type="Pfam" id="PF12129"/>
    </source>
</evidence>